<dbReference type="InterPro" id="IPR015424">
    <property type="entry name" value="PyrdxlP-dep_Trfase"/>
</dbReference>
<keyword evidence="10" id="KW-1185">Reference proteome</keyword>
<accession>A0ABW9G3G0</accession>
<dbReference type="Gene3D" id="3.40.640.10">
    <property type="entry name" value="Type I PLP-dependent aspartate aminotransferase-like (Major domain)"/>
    <property type="match status" value="1"/>
</dbReference>
<feature type="domain" description="Aminotransferase class V" evidence="8">
    <location>
        <begin position="24"/>
        <end position="391"/>
    </location>
</feature>
<dbReference type="EMBL" id="JBEQCT010000001">
    <property type="protein sequence ID" value="MFM2484220.1"/>
    <property type="molecule type" value="Genomic_DNA"/>
</dbReference>
<dbReference type="PANTHER" id="PTHR43586">
    <property type="entry name" value="CYSTEINE DESULFURASE"/>
    <property type="match status" value="1"/>
</dbReference>
<dbReference type="InterPro" id="IPR000192">
    <property type="entry name" value="Aminotrans_V_dom"/>
</dbReference>
<evidence type="ECO:0000313" key="9">
    <source>
        <dbReference type="EMBL" id="MFM2484220.1"/>
    </source>
</evidence>
<dbReference type="SUPFAM" id="SSF53383">
    <property type="entry name" value="PLP-dependent transferases"/>
    <property type="match status" value="1"/>
</dbReference>
<comment type="similarity">
    <text evidence="2">Belongs to the class-V pyridoxal-phosphate-dependent aminotransferase family. Csd subfamily.</text>
</comment>
<sequence>MPLFDPTAFRREFSCFSSSDMLGIYLDNAATTQLPDEVVQTLVSYYQQGRSNVHRSSSLLANQVTIAFEQARTTVAAWLGADTEQLIWTSGSTDGLNRIASGLTGQFQENQAIIVSALEHHANLIPWQQVCQQNNLQLLIIPTTEAGDLDLTQFEYLLNTHSVALVACCHVANSLGTHNNVALISKLSHQYGALCVIDGAQAVAHLDVDIKQLDCDAYVFSGHKMYAPTGIGALIGRIDFLERLTPTRFGGEMVREVGYYNASYRELPYRLEPGTPNIDGALALAQAVTFIRRWHAGRHDYEQNLLNYTIAQLAAIDGVKLVATPLQQCAVIAFEVIDVHPFDITSWLNEQQIAIRCGYHCAMPITKALTRYGSIRVSLASYNTQSDIDLFIQTLQQAIDINRL</sequence>
<comment type="caution">
    <text evidence="9">The sequence shown here is derived from an EMBL/GenBank/DDBJ whole genome shotgun (WGS) entry which is preliminary data.</text>
</comment>
<gene>
    <name evidence="9" type="ORF">ABUE30_03930</name>
</gene>
<evidence type="ECO:0000256" key="3">
    <source>
        <dbReference type="ARBA" id="ARBA00012239"/>
    </source>
</evidence>
<keyword evidence="4 9" id="KW-0808">Transferase</keyword>
<name>A0ABW9G3G0_9GAMM</name>
<dbReference type="Proteomes" id="UP001629953">
    <property type="component" value="Unassembled WGS sequence"/>
</dbReference>
<evidence type="ECO:0000256" key="5">
    <source>
        <dbReference type="ARBA" id="ARBA00022898"/>
    </source>
</evidence>
<comment type="catalytic activity">
    <reaction evidence="6">
        <text>(sulfur carrier)-H + L-cysteine = (sulfur carrier)-SH + L-alanine</text>
        <dbReference type="Rhea" id="RHEA:43892"/>
        <dbReference type="Rhea" id="RHEA-COMP:14737"/>
        <dbReference type="Rhea" id="RHEA-COMP:14739"/>
        <dbReference type="ChEBI" id="CHEBI:29917"/>
        <dbReference type="ChEBI" id="CHEBI:35235"/>
        <dbReference type="ChEBI" id="CHEBI:57972"/>
        <dbReference type="ChEBI" id="CHEBI:64428"/>
        <dbReference type="EC" id="2.8.1.7"/>
    </reaction>
</comment>
<dbReference type="Gene3D" id="3.90.1150.10">
    <property type="entry name" value="Aspartate Aminotransferase, domain 1"/>
    <property type="match status" value="1"/>
</dbReference>
<dbReference type="RefSeq" id="WP_408622357.1">
    <property type="nucleotide sequence ID" value="NZ_JBEQCT010000001.1"/>
</dbReference>
<dbReference type="InterPro" id="IPR020578">
    <property type="entry name" value="Aminotrans_V_PyrdxlP_BS"/>
</dbReference>
<evidence type="ECO:0000256" key="6">
    <source>
        <dbReference type="ARBA" id="ARBA00050776"/>
    </source>
</evidence>
<dbReference type="InterPro" id="IPR010970">
    <property type="entry name" value="Cys_dSase_SufS"/>
</dbReference>
<evidence type="ECO:0000313" key="10">
    <source>
        <dbReference type="Proteomes" id="UP001629953"/>
    </source>
</evidence>
<dbReference type="EC" id="2.8.1.7" evidence="3"/>
<protein>
    <recommendedName>
        <fullName evidence="3">cysteine desulfurase</fullName>
        <ecNumber evidence="3">2.8.1.7</ecNumber>
    </recommendedName>
</protein>
<dbReference type="CDD" id="cd06453">
    <property type="entry name" value="SufS_like"/>
    <property type="match status" value="1"/>
</dbReference>
<dbReference type="GO" id="GO:0031071">
    <property type="term" value="F:cysteine desulfurase activity"/>
    <property type="evidence" value="ECO:0007669"/>
    <property type="project" value="UniProtKB-EC"/>
</dbReference>
<dbReference type="InterPro" id="IPR015421">
    <property type="entry name" value="PyrdxlP-dep_Trfase_major"/>
</dbReference>
<evidence type="ECO:0000256" key="1">
    <source>
        <dbReference type="ARBA" id="ARBA00001933"/>
    </source>
</evidence>
<dbReference type="PANTHER" id="PTHR43586:SF8">
    <property type="entry name" value="CYSTEINE DESULFURASE 1, CHLOROPLASTIC"/>
    <property type="match status" value="1"/>
</dbReference>
<dbReference type="PROSITE" id="PS00595">
    <property type="entry name" value="AA_TRANSFER_CLASS_5"/>
    <property type="match status" value="1"/>
</dbReference>
<keyword evidence="5" id="KW-0663">Pyridoxal phosphate</keyword>
<dbReference type="InterPro" id="IPR015422">
    <property type="entry name" value="PyrdxlP-dep_Trfase_small"/>
</dbReference>
<evidence type="ECO:0000256" key="7">
    <source>
        <dbReference type="RuleBase" id="RU004504"/>
    </source>
</evidence>
<evidence type="ECO:0000256" key="4">
    <source>
        <dbReference type="ARBA" id="ARBA00022679"/>
    </source>
</evidence>
<proteinExistence type="inferred from homology"/>
<evidence type="ECO:0000259" key="8">
    <source>
        <dbReference type="Pfam" id="PF00266"/>
    </source>
</evidence>
<organism evidence="9 10">
    <name type="scientific">Celerinatantimonas yamalensis</name>
    <dbReference type="NCBI Taxonomy" id="559956"/>
    <lineage>
        <taxon>Bacteria</taxon>
        <taxon>Pseudomonadati</taxon>
        <taxon>Pseudomonadota</taxon>
        <taxon>Gammaproteobacteria</taxon>
        <taxon>Celerinatantimonadaceae</taxon>
        <taxon>Celerinatantimonas</taxon>
    </lineage>
</organism>
<dbReference type="Pfam" id="PF00266">
    <property type="entry name" value="Aminotran_5"/>
    <property type="match status" value="1"/>
</dbReference>
<comment type="cofactor">
    <cofactor evidence="1 7">
        <name>pyridoxal 5'-phosphate</name>
        <dbReference type="ChEBI" id="CHEBI:597326"/>
    </cofactor>
</comment>
<evidence type="ECO:0000256" key="2">
    <source>
        <dbReference type="ARBA" id="ARBA00010447"/>
    </source>
</evidence>
<reference evidence="9 10" key="1">
    <citation type="journal article" date="2013" name="Int. J. Syst. Evol. Microbiol.">
        <title>Celerinatantimonas yamalensis sp. nov., a cold-adapted diazotrophic bacterium from a cold permafrost brine.</title>
        <authorList>
            <person name="Shcherbakova V."/>
            <person name="Chuvilskaya N."/>
            <person name="Rivkina E."/>
            <person name="Demidov N."/>
            <person name="Uchaeva V."/>
            <person name="Suetin S."/>
            <person name="Suzina N."/>
            <person name="Gilichinsky D."/>
        </authorList>
    </citation>
    <scope>NUCLEOTIDE SEQUENCE [LARGE SCALE GENOMIC DNA]</scope>
    <source>
        <strain evidence="9 10">C7</strain>
    </source>
</reference>